<organism evidence="2 3">
    <name type="scientific">Candidatus Desulfolinea nitratireducens</name>
    <dbReference type="NCBI Taxonomy" id="2841698"/>
    <lineage>
        <taxon>Bacteria</taxon>
        <taxon>Bacillati</taxon>
        <taxon>Chloroflexota</taxon>
        <taxon>Anaerolineae</taxon>
        <taxon>Anaerolineales</taxon>
        <taxon>Anaerolineales incertae sedis</taxon>
        <taxon>Candidatus Desulfolinea</taxon>
    </lineage>
</organism>
<dbReference type="Proteomes" id="UP000614469">
    <property type="component" value="Unassembled WGS sequence"/>
</dbReference>
<dbReference type="AlphaFoldDB" id="A0A8J6NJF6"/>
<reference evidence="2 3" key="1">
    <citation type="submission" date="2020-08" db="EMBL/GenBank/DDBJ databases">
        <title>Bridging the membrane lipid divide: bacteria of the FCB group superphylum have the potential to synthesize archaeal ether lipids.</title>
        <authorList>
            <person name="Villanueva L."/>
            <person name="Von Meijenfeldt F.A.B."/>
            <person name="Westbye A.B."/>
            <person name="Yadav S."/>
            <person name="Hopmans E.C."/>
            <person name="Dutilh B.E."/>
            <person name="Sinninghe Damste J.S."/>
        </authorList>
    </citation>
    <scope>NUCLEOTIDE SEQUENCE [LARGE SCALE GENOMIC DNA]</scope>
    <source>
        <strain evidence="2">NIOZ-UU36</strain>
    </source>
</reference>
<name>A0A8J6NJF6_9CHLR</name>
<dbReference type="EMBL" id="JACNJN010000202">
    <property type="protein sequence ID" value="MBC8336861.1"/>
    <property type="molecule type" value="Genomic_DNA"/>
</dbReference>
<gene>
    <name evidence="2" type="ORF">H8E29_16505</name>
</gene>
<evidence type="ECO:0000313" key="2">
    <source>
        <dbReference type="EMBL" id="MBC8336861.1"/>
    </source>
</evidence>
<protein>
    <submittedName>
        <fullName evidence="2">Uncharacterized protein</fullName>
    </submittedName>
</protein>
<proteinExistence type="predicted"/>
<comment type="caution">
    <text evidence="2">The sequence shown here is derived from an EMBL/GenBank/DDBJ whole genome shotgun (WGS) entry which is preliminary data.</text>
</comment>
<sequence>MKTGTEIHESHGREVVAAGLMRTLAIILLLAALVMMVSYCTVQLL</sequence>
<accession>A0A8J6NJF6</accession>
<evidence type="ECO:0000256" key="1">
    <source>
        <dbReference type="SAM" id="Phobius"/>
    </source>
</evidence>
<keyword evidence="1" id="KW-0812">Transmembrane</keyword>
<keyword evidence="1" id="KW-1133">Transmembrane helix</keyword>
<feature type="transmembrane region" description="Helical" evidence="1">
    <location>
        <begin position="20"/>
        <end position="42"/>
    </location>
</feature>
<evidence type="ECO:0000313" key="3">
    <source>
        <dbReference type="Proteomes" id="UP000614469"/>
    </source>
</evidence>
<keyword evidence="1" id="KW-0472">Membrane</keyword>